<dbReference type="RefSeq" id="WP_345092658.1">
    <property type="nucleotide sequence ID" value="NZ_BAAAWG010000022.1"/>
</dbReference>
<dbReference type="InterPro" id="IPR050855">
    <property type="entry name" value="NDM-1-like"/>
</dbReference>
<evidence type="ECO:0000313" key="3">
    <source>
        <dbReference type="Proteomes" id="UP001596241"/>
    </source>
</evidence>
<evidence type="ECO:0000259" key="1">
    <source>
        <dbReference type="SMART" id="SM00849"/>
    </source>
</evidence>
<dbReference type="PANTHER" id="PTHR42951">
    <property type="entry name" value="METALLO-BETA-LACTAMASE DOMAIN-CONTAINING"/>
    <property type="match status" value="1"/>
</dbReference>
<dbReference type="Proteomes" id="UP001596241">
    <property type="component" value="Unassembled WGS sequence"/>
</dbReference>
<name>A0ABW1FDL5_9ACTN</name>
<dbReference type="SMART" id="SM00849">
    <property type="entry name" value="Lactamase_B"/>
    <property type="match status" value="1"/>
</dbReference>
<keyword evidence="3" id="KW-1185">Reference proteome</keyword>
<comment type="caution">
    <text evidence="2">The sequence shown here is derived from an EMBL/GenBank/DDBJ whole genome shotgun (WGS) entry which is preliminary data.</text>
</comment>
<dbReference type="Pfam" id="PF00753">
    <property type="entry name" value="Lactamase_B"/>
    <property type="match status" value="1"/>
</dbReference>
<reference evidence="3" key="1">
    <citation type="journal article" date="2019" name="Int. J. Syst. Evol. Microbiol.">
        <title>The Global Catalogue of Microorganisms (GCM) 10K type strain sequencing project: providing services to taxonomists for standard genome sequencing and annotation.</title>
        <authorList>
            <consortium name="The Broad Institute Genomics Platform"/>
            <consortium name="The Broad Institute Genome Sequencing Center for Infectious Disease"/>
            <person name="Wu L."/>
            <person name="Ma J."/>
        </authorList>
    </citation>
    <scope>NUCLEOTIDE SEQUENCE [LARGE SCALE GENOMIC DNA]</scope>
    <source>
        <strain evidence="3">CGMCC 1.15809</strain>
    </source>
</reference>
<dbReference type="EMBL" id="JBHSPW010000002">
    <property type="protein sequence ID" value="MFC5891959.1"/>
    <property type="molecule type" value="Genomic_DNA"/>
</dbReference>
<accession>A0ABW1FDL5</accession>
<dbReference type="Gene3D" id="3.60.15.10">
    <property type="entry name" value="Ribonuclease Z/Hydroxyacylglutathione hydrolase-like"/>
    <property type="match status" value="1"/>
</dbReference>
<dbReference type="PANTHER" id="PTHR42951:SF14">
    <property type="entry name" value="METALLO-BETA-LACTAMASE SUPERFAMILY PROTEIN"/>
    <property type="match status" value="1"/>
</dbReference>
<organism evidence="2 3">
    <name type="scientific">Streptomyces ramulosus</name>
    <dbReference type="NCBI Taxonomy" id="47762"/>
    <lineage>
        <taxon>Bacteria</taxon>
        <taxon>Bacillati</taxon>
        <taxon>Actinomycetota</taxon>
        <taxon>Actinomycetes</taxon>
        <taxon>Kitasatosporales</taxon>
        <taxon>Streptomycetaceae</taxon>
        <taxon>Streptomyces</taxon>
    </lineage>
</organism>
<proteinExistence type="predicted"/>
<dbReference type="InterPro" id="IPR001279">
    <property type="entry name" value="Metallo-B-lactamas"/>
</dbReference>
<dbReference type="SUPFAM" id="SSF56281">
    <property type="entry name" value="Metallo-hydrolase/oxidoreductase"/>
    <property type="match status" value="1"/>
</dbReference>
<feature type="domain" description="Metallo-beta-lactamase" evidence="1">
    <location>
        <begin position="15"/>
        <end position="222"/>
    </location>
</feature>
<gene>
    <name evidence="2" type="ORF">ACFP3M_03875</name>
</gene>
<sequence>MSEAAENVFCFGGTDVNWIILREGTDLTLIDGGWPGDVPAVEESIRSIGQKPEDVRAILLTHAHIDHMGAVEDFHRRFATPVYADPIEVHHARREYLEQAGADDVDKGPMPQTQEWWEKVQKVGATKELKIDDVRPVGAGPLDIPGRPIAVPTHGHTSGHAAFHLPDSRAVITGDALLTAHPTSLFDGPQLCPWFFAHSLQDALAALDALEVLDADVILPGHGDPLRRDIAEAVGIARRHAHDSGYDPSRKA</sequence>
<evidence type="ECO:0000313" key="2">
    <source>
        <dbReference type="EMBL" id="MFC5891959.1"/>
    </source>
</evidence>
<dbReference type="InterPro" id="IPR036866">
    <property type="entry name" value="RibonucZ/Hydroxyglut_hydro"/>
</dbReference>
<protein>
    <submittedName>
        <fullName evidence="2">MBL fold metallo-hydrolase</fullName>
    </submittedName>
</protein>